<organism evidence="5 6">
    <name type="scientific">Candidatus Magasanikbacteria bacterium GW2011_GWC2_41_17</name>
    <dbReference type="NCBI Taxonomy" id="1619048"/>
    <lineage>
        <taxon>Bacteria</taxon>
        <taxon>Candidatus Magasanikiibacteriota</taxon>
    </lineage>
</organism>
<dbReference type="EMBL" id="LCAV01000034">
    <property type="protein sequence ID" value="KKR97205.1"/>
    <property type="molecule type" value="Genomic_DNA"/>
</dbReference>
<evidence type="ECO:0000256" key="1">
    <source>
        <dbReference type="ARBA" id="ARBA00006611"/>
    </source>
</evidence>
<protein>
    <submittedName>
        <fullName evidence="5">General secretion pathway protein E (Type II traffic warden ATPase)(Cholera toxin secretion protein EpsE)</fullName>
    </submittedName>
</protein>
<dbReference type="AlphaFoldDB" id="A0A0G0XKB0"/>
<dbReference type="InterPro" id="IPR027417">
    <property type="entry name" value="P-loop_NTPase"/>
</dbReference>
<dbReference type="Pfam" id="PF00437">
    <property type="entry name" value="T2SSE"/>
    <property type="match status" value="1"/>
</dbReference>
<dbReference type="PANTHER" id="PTHR30258:SF3">
    <property type="entry name" value="SLL1921 PROTEIN"/>
    <property type="match status" value="1"/>
</dbReference>
<reference evidence="5 6" key="1">
    <citation type="journal article" date="2015" name="Nature">
        <title>rRNA introns, odd ribosomes, and small enigmatic genomes across a large radiation of phyla.</title>
        <authorList>
            <person name="Brown C.T."/>
            <person name="Hug L.A."/>
            <person name="Thomas B.C."/>
            <person name="Sharon I."/>
            <person name="Castelle C.J."/>
            <person name="Singh A."/>
            <person name="Wilkins M.J."/>
            <person name="Williams K.H."/>
            <person name="Banfield J.F."/>
        </authorList>
    </citation>
    <scope>NUCLEOTIDE SEQUENCE [LARGE SCALE GENOMIC DNA]</scope>
</reference>
<dbReference type="Gene3D" id="3.30.450.90">
    <property type="match status" value="1"/>
</dbReference>
<feature type="domain" description="Bacterial type II secretion system protein E" evidence="4">
    <location>
        <begin position="171"/>
        <end position="185"/>
    </location>
</feature>
<keyword evidence="3" id="KW-0067">ATP-binding</keyword>
<sequence>MARFRLDGILNPVADLPNDLWGRVISRLKLIAGLKINITDKPQDGRFTIAIKGQKIDVRVSTIPTVYGESAVLRILKPMAVVQFDGLGVRGQSLEELRRQVERPNGMIMTTGPTGSGKTTTLYAVLQKLNEPGVKIITLEDPVEYKLEGINQSQIDPSHDYTFAKGLKSILRQDPDVVMVGEIRDLETAEVAIQAALTGHLMLSTIHTNSAAGAIPRFLSMGVKPFLLAPALNAVIGQRLVRKLCEKCKKETQLDEAATKKVKEIFGAIQNASVKIDLNNLKFFASVGCDECHNLGYKGRIGIYEIMVMNKEIEQLILKNEISEYVMQEVAVKNGMITMAQDGLLKALDGMTSVDEVFRVAE</sequence>
<evidence type="ECO:0000313" key="6">
    <source>
        <dbReference type="Proteomes" id="UP000034108"/>
    </source>
</evidence>
<dbReference type="CDD" id="cd01129">
    <property type="entry name" value="PulE-GspE-like"/>
    <property type="match status" value="1"/>
</dbReference>
<dbReference type="Proteomes" id="UP000034108">
    <property type="component" value="Unassembled WGS sequence"/>
</dbReference>
<keyword evidence="2" id="KW-0547">Nucleotide-binding</keyword>
<comment type="caution">
    <text evidence="5">The sequence shown here is derived from an EMBL/GenBank/DDBJ whole genome shotgun (WGS) entry which is preliminary data.</text>
</comment>
<name>A0A0G0XKB0_9BACT</name>
<evidence type="ECO:0000256" key="2">
    <source>
        <dbReference type="ARBA" id="ARBA00022741"/>
    </source>
</evidence>
<evidence type="ECO:0000313" key="5">
    <source>
        <dbReference type="EMBL" id="KKR97205.1"/>
    </source>
</evidence>
<dbReference type="FunFam" id="3.40.50.300:FF:000398">
    <property type="entry name" value="Type IV pilus assembly ATPase PilB"/>
    <property type="match status" value="1"/>
</dbReference>
<evidence type="ECO:0000256" key="3">
    <source>
        <dbReference type="ARBA" id="ARBA00022840"/>
    </source>
</evidence>
<dbReference type="PANTHER" id="PTHR30258">
    <property type="entry name" value="TYPE II SECRETION SYSTEM PROTEIN GSPE-RELATED"/>
    <property type="match status" value="1"/>
</dbReference>
<dbReference type="PATRIC" id="fig|1619048.3.peg.748"/>
<dbReference type="GO" id="GO:0005886">
    <property type="term" value="C:plasma membrane"/>
    <property type="evidence" value="ECO:0007669"/>
    <property type="project" value="TreeGrafter"/>
</dbReference>
<dbReference type="SUPFAM" id="SSF52540">
    <property type="entry name" value="P-loop containing nucleoside triphosphate hydrolases"/>
    <property type="match status" value="1"/>
</dbReference>
<evidence type="ECO:0000259" key="4">
    <source>
        <dbReference type="PROSITE" id="PS00662"/>
    </source>
</evidence>
<accession>A0A0G0XKB0</accession>
<dbReference type="GO" id="GO:0016887">
    <property type="term" value="F:ATP hydrolysis activity"/>
    <property type="evidence" value="ECO:0007669"/>
    <property type="project" value="TreeGrafter"/>
</dbReference>
<dbReference type="GO" id="GO:0005524">
    <property type="term" value="F:ATP binding"/>
    <property type="evidence" value="ECO:0007669"/>
    <property type="project" value="UniProtKB-KW"/>
</dbReference>
<dbReference type="PROSITE" id="PS00662">
    <property type="entry name" value="T2SP_E"/>
    <property type="match status" value="1"/>
</dbReference>
<comment type="similarity">
    <text evidence="1">Belongs to the GSP E family.</text>
</comment>
<dbReference type="SMART" id="SM00382">
    <property type="entry name" value="AAA"/>
    <property type="match status" value="1"/>
</dbReference>
<proteinExistence type="inferred from homology"/>
<dbReference type="InterPro" id="IPR003593">
    <property type="entry name" value="AAA+_ATPase"/>
</dbReference>
<gene>
    <name evidence="5" type="ORF">UU49_C0034G0008</name>
</gene>
<dbReference type="InterPro" id="IPR001482">
    <property type="entry name" value="T2SS/T4SS_dom"/>
</dbReference>
<dbReference type="STRING" id="1619048.UU49_C0034G0008"/>
<dbReference type="Gene3D" id="3.40.50.300">
    <property type="entry name" value="P-loop containing nucleotide triphosphate hydrolases"/>
    <property type="match status" value="1"/>
</dbReference>